<dbReference type="Gene3D" id="6.10.340.10">
    <property type="match status" value="1"/>
</dbReference>
<dbReference type="InterPro" id="IPR035965">
    <property type="entry name" value="PAS-like_dom_sf"/>
</dbReference>
<dbReference type="GO" id="GO:0000156">
    <property type="term" value="F:phosphorelay response regulator activity"/>
    <property type="evidence" value="ECO:0007669"/>
    <property type="project" value="TreeGrafter"/>
</dbReference>
<evidence type="ECO:0000256" key="8">
    <source>
        <dbReference type="ARBA" id="ARBA00022840"/>
    </source>
</evidence>
<keyword evidence="10" id="KW-0472">Membrane</keyword>
<proteinExistence type="predicted"/>
<dbReference type="GO" id="GO:0030295">
    <property type="term" value="F:protein kinase activator activity"/>
    <property type="evidence" value="ECO:0007669"/>
    <property type="project" value="TreeGrafter"/>
</dbReference>
<dbReference type="CDD" id="cd00075">
    <property type="entry name" value="HATPase"/>
    <property type="match status" value="1"/>
</dbReference>
<dbReference type="SMART" id="SM00388">
    <property type="entry name" value="HisKA"/>
    <property type="match status" value="1"/>
</dbReference>
<dbReference type="Gene3D" id="3.30.565.10">
    <property type="entry name" value="Histidine kinase-like ATPase, C-terminal domain"/>
    <property type="match status" value="1"/>
</dbReference>
<feature type="transmembrane region" description="Helical" evidence="10">
    <location>
        <begin position="35"/>
        <end position="55"/>
    </location>
</feature>
<dbReference type="InterPro" id="IPR050351">
    <property type="entry name" value="BphY/WalK/GraS-like"/>
</dbReference>
<name>A0A844FYB9_9BACT</name>
<accession>A0A844FYB9</accession>
<dbReference type="Proteomes" id="UP000435649">
    <property type="component" value="Unassembled WGS sequence"/>
</dbReference>
<dbReference type="PANTHER" id="PTHR42878:SF7">
    <property type="entry name" value="SENSOR HISTIDINE KINASE GLRK"/>
    <property type="match status" value="1"/>
</dbReference>
<evidence type="ECO:0000313" key="13">
    <source>
        <dbReference type="EMBL" id="MST95451.1"/>
    </source>
</evidence>
<comment type="subcellular location">
    <subcellularLocation>
        <location evidence="2">Membrane</location>
    </subcellularLocation>
</comment>
<dbReference type="InterPro" id="IPR003661">
    <property type="entry name" value="HisK_dim/P_dom"/>
</dbReference>
<gene>
    <name evidence="13" type="ORF">FYJ85_00105</name>
</gene>
<comment type="catalytic activity">
    <reaction evidence="1">
        <text>ATP + protein L-histidine = ADP + protein N-phospho-L-histidine.</text>
        <dbReference type="EC" id="2.7.13.3"/>
    </reaction>
</comment>
<dbReference type="GO" id="GO:0016020">
    <property type="term" value="C:membrane"/>
    <property type="evidence" value="ECO:0007669"/>
    <property type="project" value="UniProtKB-SubCell"/>
</dbReference>
<dbReference type="CDD" id="cd06225">
    <property type="entry name" value="HAMP"/>
    <property type="match status" value="1"/>
</dbReference>
<dbReference type="InterPro" id="IPR003660">
    <property type="entry name" value="HAMP_dom"/>
</dbReference>
<feature type="transmembrane region" description="Helical" evidence="10">
    <location>
        <begin position="210"/>
        <end position="232"/>
    </location>
</feature>
<dbReference type="AlphaFoldDB" id="A0A844FYB9"/>
<dbReference type="SUPFAM" id="SSF55874">
    <property type="entry name" value="ATPase domain of HSP90 chaperone/DNA topoisomerase II/histidine kinase"/>
    <property type="match status" value="1"/>
</dbReference>
<evidence type="ECO:0000259" key="11">
    <source>
        <dbReference type="PROSITE" id="PS50109"/>
    </source>
</evidence>
<evidence type="ECO:0000256" key="9">
    <source>
        <dbReference type="ARBA" id="ARBA00023012"/>
    </source>
</evidence>
<dbReference type="PANTHER" id="PTHR42878">
    <property type="entry name" value="TWO-COMPONENT HISTIDINE KINASE"/>
    <property type="match status" value="1"/>
</dbReference>
<dbReference type="Gene3D" id="1.10.287.130">
    <property type="match status" value="1"/>
</dbReference>
<dbReference type="CDD" id="cd00082">
    <property type="entry name" value="HisKA"/>
    <property type="match status" value="1"/>
</dbReference>
<evidence type="ECO:0000256" key="1">
    <source>
        <dbReference type="ARBA" id="ARBA00000085"/>
    </source>
</evidence>
<comment type="caution">
    <text evidence="13">The sequence shown here is derived from an EMBL/GenBank/DDBJ whole genome shotgun (WGS) entry which is preliminary data.</text>
</comment>
<reference evidence="13 14" key="1">
    <citation type="submission" date="2019-08" db="EMBL/GenBank/DDBJ databases">
        <title>In-depth cultivation of the pig gut microbiome towards novel bacterial diversity and tailored functional studies.</title>
        <authorList>
            <person name="Wylensek D."/>
            <person name="Hitch T.C.A."/>
            <person name="Clavel T."/>
        </authorList>
    </citation>
    <scope>NUCLEOTIDE SEQUENCE [LARGE SCALE GENOMIC DNA]</scope>
    <source>
        <strain evidence="13 14">BBE-744-WT-12</strain>
    </source>
</reference>
<dbReference type="EC" id="2.7.13.3" evidence="3"/>
<dbReference type="Pfam" id="PF00512">
    <property type="entry name" value="HisKA"/>
    <property type="match status" value="1"/>
</dbReference>
<evidence type="ECO:0000256" key="4">
    <source>
        <dbReference type="ARBA" id="ARBA00022553"/>
    </source>
</evidence>
<dbReference type="EMBL" id="VUNS01000001">
    <property type="protein sequence ID" value="MST95451.1"/>
    <property type="molecule type" value="Genomic_DNA"/>
</dbReference>
<dbReference type="PRINTS" id="PR00344">
    <property type="entry name" value="BCTRLSENSOR"/>
</dbReference>
<dbReference type="InterPro" id="IPR004358">
    <property type="entry name" value="Sig_transdc_His_kin-like_C"/>
</dbReference>
<keyword evidence="9" id="KW-0902">Two-component regulatory system</keyword>
<evidence type="ECO:0000256" key="6">
    <source>
        <dbReference type="ARBA" id="ARBA00022741"/>
    </source>
</evidence>
<keyword evidence="6" id="KW-0547">Nucleotide-binding</keyword>
<dbReference type="SMART" id="SM00387">
    <property type="entry name" value="HATPase_c"/>
    <property type="match status" value="1"/>
</dbReference>
<keyword evidence="4" id="KW-0597">Phosphoprotein</keyword>
<dbReference type="Gene3D" id="3.30.450.20">
    <property type="entry name" value="PAS domain"/>
    <property type="match status" value="1"/>
</dbReference>
<dbReference type="GO" id="GO:0007234">
    <property type="term" value="P:osmosensory signaling via phosphorelay pathway"/>
    <property type="evidence" value="ECO:0007669"/>
    <property type="project" value="TreeGrafter"/>
</dbReference>
<dbReference type="SUPFAM" id="SSF47384">
    <property type="entry name" value="Homodimeric domain of signal transducing histidine kinase"/>
    <property type="match status" value="1"/>
</dbReference>
<keyword evidence="14" id="KW-1185">Reference proteome</keyword>
<dbReference type="Pfam" id="PF02518">
    <property type="entry name" value="HATPase_c"/>
    <property type="match status" value="1"/>
</dbReference>
<evidence type="ECO:0000256" key="3">
    <source>
        <dbReference type="ARBA" id="ARBA00012438"/>
    </source>
</evidence>
<evidence type="ECO:0000256" key="7">
    <source>
        <dbReference type="ARBA" id="ARBA00022777"/>
    </source>
</evidence>
<keyword evidence="8" id="KW-0067">ATP-binding</keyword>
<organism evidence="13 14">
    <name type="scientific">Victivallis lenta</name>
    <dbReference type="NCBI Taxonomy" id="2606640"/>
    <lineage>
        <taxon>Bacteria</taxon>
        <taxon>Pseudomonadati</taxon>
        <taxon>Lentisphaerota</taxon>
        <taxon>Lentisphaeria</taxon>
        <taxon>Victivallales</taxon>
        <taxon>Victivallaceae</taxon>
        <taxon>Victivallis</taxon>
    </lineage>
</organism>
<evidence type="ECO:0000313" key="14">
    <source>
        <dbReference type="Proteomes" id="UP000435649"/>
    </source>
</evidence>
<dbReference type="PROSITE" id="PS50885">
    <property type="entry name" value="HAMP"/>
    <property type="match status" value="1"/>
</dbReference>
<protein>
    <recommendedName>
        <fullName evidence="3">histidine kinase</fullName>
        <ecNumber evidence="3">2.7.13.3</ecNumber>
    </recommendedName>
</protein>
<evidence type="ECO:0000256" key="10">
    <source>
        <dbReference type="SAM" id="Phobius"/>
    </source>
</evidence>
<feature type="domain" description="Histidine kinase" evidence="11">
    <location>
        <begin position="419"/>
        <end position="636"/>
    </location>
</feature>
<feature type="domain" description="HAMP" evidence="12">
    <location>
        <begin position="230"/>
        <end position="282"/>
    </location>
</feature>
<dbReference type="SMART" id="SM00304">
    <property type="entry name" value="HAMP"/>
    <property type="match status" value="1"/>
</dbReference>
<dbReference type="GO" id="GO:0000155">
    <property type="term" value="F:phosphorelay sensor kinase activity"/>
    <property type="evidence" value="ECO:0007669"/>
    <property type="project" value="InterPro"/>
</dbReference>
<sequence>MRCCFASLLCRKRVGMRFAGCFVTIRSGSMDIKKKFLTSFAVLLLLIGAVGFVMVRQVRRLGDSIDVILRENYRSVIYCQQMDDALERLDSGILREFGGWGDRSEAYFDEYIEALAGAWRSEQANVTVPGEQALVDVAAELVPDYIACVEKIIDPAVPEAERRKLYREKAFPLFTRLRELSRQVLALNQKNMSEANDRARLGAEQLHARVFMILAVSLLFAVVLTLFLKNWIEKPIHRLIQLTAGISNGDFDIVLDAKSNDEIGRLSRAFNSMAAALREARRSSRLKLERSERTNRDVFRELPTPIAVADSGSGTVEIATQSAERYFGLSVGTRIDSLGIEWLDRIFQRVVQTGAPCVWQENGGVIQYFIENREYFFQPTAVPVPADAPPDRVSGVAIILKDVTLAHEQQELKKSVISTVSHQFKTPLTSLRMSIYLLLEEKIGPLNPEQLDLVVSMRDDSERLTGIINDLLDLNRISSRTHLKFEPRRPEELLRGAESRFRAACLDRDIRLEVRCDSALPAIPVAVNRIGYVFDNLIGNAIRFTPPGGTITLEAEPDGDAGIRFAVRDTGSGMSEEVRSHLFEQFYRAPGQDPAGGVGLGLSIVREIVTAMGGTITVESAEGRGSSFFFTLPAERERGEARNSVKWL</sequence>
<dbReference type="GO" id="GO:0005524">
    <property type="term" value="F:ATP binding"/>
    <property type="evidence" value="ECO:0007669"/>
    <property type="project" value="UniProtKB-KW"/>
</dbReference>
<keyword evidence="10" id="KW-0812">Transmembrane</keyword>
<evidence type="ECO:0000256" key="5">
    <source>
        <dbReference type="ARBA" id="ARBA00022679"/>
    </source>
</evidence>
<dbReference type="InterPro" id="IPR036097">
    <property type="entry name" value="HisK_dim/P_sf"/>
</dbReference>
<dbReference type="InterPro" id="IPR036890">
    <property type="entry name" value="HATPase_C_sf"/>
</dbReference>
<evidence type="ECO:0000256" key="2">
    <source>
        <dbReference type="ARBA" id="ARBA00004370"/>
    </source>
</evidence>
<dbReference type="InterPro" id="IPR003594">
    <property type="entry name" value="HATPase_dom"/>
</dbReference>
<keyword evidence="5" id="KW-0808">Transferase</keyword>
<dbReference type="Pfam" id="PF00672">
    <property type="entry name" value="HAMP"/>
    <property type="match status" value="1"/>
</dbReference>
<evidence type="ECO:0000259" key="12">
    <source>
        <dbReference type="PROSITE" id="PS50885"/>
    </source>
</evidence>
<keyword evidence="10" id="KW-1133">Transmembrane helix</keyword>
<dbReference type="SUPFAM" id="SSF55785">
    <property type="entry name" value="PYP-like sensor domain (PAS domain)"/>
    <property type="match status" value="1"/>
</dbReference>
<dbReference type="FunFam" id="3.30.565.10:FF:000006">
    <property type="entry name" value="Sensor histidine kinase WalK"/>
    <property type="match status" value="1"/>
</dbReference>
<dbReference type="SUPFAM" id="SSF158472">
    <property type="entry name" value="HAMP domain-like"/>
    <property type="match status" value="1"/>
</dbReference>
<dbReference type="PROSITE" id="PS50109">
    <property type="entry name" value="HIS_KIN"/>
    <property type="match status" value="1"/>
</dbReference>
<keyword evidence="7" id="KW-0418">Kinase</keyword>
<dbReference type="InterPro" id="IPR005467">
    <property type="entry name" value="His_kinase_dom"/>
</dbReference>